<evidence type="ECO:0000256" key="3">
    <source>
        <dbReference type="ARBA" id="ARBA00022475"/>
    </source>
</evidence>
<evidence type="ECO:0000259" key="21">
    <source>
        <dbReference type="PROSITE" id="PS50011"/>
    </source>
</evidence>
<reference evidence="24" key="2">
    <citation type="submission" date="2020-08" db="EMBL/GenBank/DDBJ databases">
        <title>Plant Genome Project.</title>
        <authorList>
            <person name="Zhang R.-G."/>
        </authorList>
    </citation>
    <scope>NUCLEOTIDE SEQUENCE</scope>
    <source>
        <strain evidence="24">Huo1</strain>
        <tissue evidence="24">Leaf</tissue>
    </source>
</reference>
<dbReference type="EMBL" id="PNBA02000005">
    <property type="protein sequence ID" value="KAG6424342.1"/>
    <property type="molecule type" value="Genomic_DNA"/>
</dbReference>
<keyword evidence="3" id="KW-1003">Cell membrane</keyword>
<evidence type="ECO:0000256" key="1">
    <source>
        <dbReference type="ARBA" id="ARBA00004251"/>
    </source>
</evidence>
<evidence type="ECO:0000256" key="8">
    <source>
        <dbReference type="ARBA" id="ARBA00022729"/>
    </source>
</evidence>
<evidence type="ECO:0000256" key="15">
    <source>
        <dbReference type="ARBA" id="ARBA00023157"/>
    </source>
</evidence>
<dbReference type="PANTHER" id="PTHR27002:SF214">
    <property type="entry name" value="RECEPTOR-LIKE SERINE_THREONINE-PROTEIN KINASE"/>
    <property type="match status" value="1"/>
</dbReference>
<evidence type="ECO:0000256" key="14">
    <source>
        <dbReference type="ARBA" id="ARBA00023136"/>
    </source>
</evidence>
<name>A0A8X8Y5D1_SALSN</name>
<keyword evidence="15" id="KW-1015">Disulfide bond</keyword>
<gene>
    <name evidence="24" type="ORF">SASPL_114759</name>
</gene>
<dbReference type="InterPro" id="IPR003609">
    <property type="entry name" value="Pan_app"/>
</dbReference>
<dbReference type="PROSITE" id="PS50948">
    <property type="entry name" value="PAN"/>
    <property type="match status" value="1"/>
</dbReference>
<comment type="caution">
    <text evidence="24">The sequence shown here is derived from an EMBL/GenBank/DDBJ whole genome shotgun (WGS) entry which is preliminary data.</text>
</comment>
<dbReference type="CDD" id="cd00028">
    <property type="entry name" value="B_lectin"/>
    <property type="match status" value="1"/>
</dbReference>
<dbReference type="Pfam" id="PF01453">
    <property type="entry name" value="B_lectin"/>
    <property type="match status" value="1"/>
</dbReference>
<organism evidence="24">
    <name type="scientific">Salvia splendens</name>
    <name type="common">Scarlet sage</name>
    <dbReference type="NCBI Taxonomy" id="180675"/>
    <lineage>
        <taxon>Eukaryota</taxon>
        <taxon>Viridiplantae</taxon>
        <taxon>Streptophyta</taxon>
        <taxon>Embryophyta</taxon>
        <taxon>Tracheophyta</taxon>
        <taxon>Spermatophyta</taxon>
        <taxon>Magnoliopsida</taxon>
        <taxon>eudicotyledons</taxon>
        <taxon>Gunneridae</taxon>
        <taxon>Pentapetalae</taxon>
        <taxon>asterids</taxon>
        <taxon>lamiids</taxon>
        <taxon>Lamiales</taxon>
        <taxon>Lamiaceae</taxon>
        <taxon>Nepetoideae</taxon>
        <taxon>Mentheae</taxon>
        <taxon>Salviinae</taxon>
        <taxon>Salvia</taxon>
        <taxon>Salvia subgen. Calosphace</taxon>
        <taxon>core Calosphace</taxon>
    </lineage>
</organism>
<keyword evidence="9" id="KW-0430">Lectin</keyword>
<evidence type="ECO:0000256" key="4">
    <source>
        <dbReference type="ARBA" id="ARBA00022527"/>
    </source>
</evidence>
<sequence>MTGMVAVARKQDCRVDGYDTFEECEVKRCMQVGLLCVQKFAEDRPTMSSVIPMLSSDGANLPLPKEPGREVRTLCLSEILLRHHVLSQRRKQSPLLTWTADKDTPNILNITRDETLSIDLWRMRMLSKLFFQSDYKMAQFFFITISFLSLTVGATENHILFPYQKLVFGQTLVSQNQIFETGFFSPGKSLKRFLGIWYKNTPDVVVWVANRNHPITASESPVLMVSKNTSLVISSSGRSIIWLANSSRVASNPVLHLLDSGNLVLVDDTSTATEEYLWQSFDYPTDTLLPGMKIVDDNEAGVERYLTSWRNPVDPSPGEYVHRIQNRGLAQMVTLRGGRKKYRLGQWNGICYAGAQKFPSAIYKPEFFFREERMISVGEPYQSSLLVRATLDTSGAIVCHTMNLRRDKWNLVTMFPLDTCDEYATCGPNCICKPDRPIRCECLKGFAPKFQKDWDLQDWSGGCTRTKPLNCNGGDGFHQVVGVKFPDMSRFWLNTSMSLSECRVECLKNCGCIAYANPFITNGSTGCLMWFDDLIDTKQLPSAYNNQHIYIRVPTSELDFDMGLEEQKEKKRPTRLIVISIVSGVLVSAIINGSVLFVARRKRKVKRNNEDLELPTIKMATIIQATSNFSMENMIGHGGFGPVYKGYMPTGKEIAVKRMSRSSQLGLEEFRNEVMVIAKLQHRNIVRLLGCCIEEEERMLIYEYLDNKSLDYFVFDNSRRTLLTWPKRFDIIMGTARGILYLHHDSRLKIIHRDLKTSNILLDGNLTPKISDFGLARIFEEGQSLARTKRVVGTYGYMAPEYAIDGKLSMKSDIFSLGVVVLEIISGKKNRGYEHTDHYLNLLGHAWLLWKENKIIELMDECLKNTFVETQVKRCMQVGLLCVQKFADDRPTMPSVFSMLASDGAVLPEPKQPGFFIERSSSSSNTSSPFVESGNKTITITELEAR</sequence>
<dbReference type="SMART" id="SM00108">
    <property type="entry name" value="B_lectin"/>
    <property type="match status" value="1"/>
</dbReference>
<dbReference type="Gene3D" id="3.30.200.20">
    <property type="entry name" value="Phosphorylase Kinase, domain 1"/>
    <property type="match status" value="1"/>
</dbReference>
<keyword evidence="6" id="KW-0808">Transferase</keyword>
<dbReference type="FunFam" id="2.90.10.10:FF:000009">
    <property type="entry name" value="Receptor-like serine/threonine-protein kinase SD1-8"/>
    <property type="match status" value="1"/>
</dbReference>
<evidence type="ECO:0000256" key="20">
    <source>
        <dbReference type="SAM" id="Phobius"/>
    </source>
</evidence>
<dbReference type="CDD" id="cd01098">
    <property type="entry name" value="PAN_AP_plant"/>
    <property type="match status" value="1"/>
</dbReference>
<evidence type="ECO:0000256" key="19">
    <source>
        <dbReference type="ARBA" id="ARBA00048679"/>
    </source>
</evidence>
<evidence type="ECO:0000256" key="7">
    <source>
        <dbReference type="ARBA" id="ARBA00022692"/>
    </source>
</evidence>
<dbReference type="GO" id="GO:0048544">
    <property type="term" value="P:recognition of pollen"/>
    <property type="evidence" value="ECO:0007669"/>
    <property type="project" value="InterPro"/>
</dbReference>
<evidence type="ECO:0000256" key="17">
    <source>
        <dbReference type="ARBA" id="ARBA00023180"/>
    </source>
</evidence>
<feature type="domain" description="Bulb-type lectin" evidence="22">
    <location>
        <begin position="157"/>
        <end position="278"/>
    </location>
</feature>
<dbReference type="InterPro" id="IPR008271">
    <property type="entry name" value="Ser/Thr_kinase_AS"/>
</dbReference>
<dbReference type="GO" id="GO:0005886">
    <property type="term" value="C:plasma membrane"/>
    <property type="evidence" value="ECO:0007669"/>
    <property type="project" value="UniProtKB-SubCell"/>
</dbReference>
<evidence type="ECO:0000256" key="6">
    <source>
        <dbReference type="ARBA" id="ARBA00022679"/>
    </source>
</evidence>
<keyword evidence="25" id="KW-1185">Reference proteome</keyword>
<keyword evidence="5" id="KW-0597">Phosphoprotein</keyword>
<evidence type="ECO:0000256" key="9">
    <source>
        <dbReference type="ARBA" id="ARBA00022734"/>
    </source>
</evidence>
<dbReference type="InterPro" id="IPR000719">
    <property type="entry name" value="Prot_kinase_dom"/>
</dbReference>
<dbReference type="PROSITE" id="PS50011">
    <property type="entry name" value="PROTEIN_KINASE_DOM"/>
    <property type="match status" value="1"/>
</dbReference>
<dbReference type="PROSITE" id="PS00108">
    <property type="entry name" value="PROTEIN_KINASE_ST"/>
    <property type="match status" value="1"/>
</dbReference>
<keyword evidence="17" id="KW-0325">Glycoprotein</keyword>
<dbReference type="GO" id="GO:0005524">
    <property type="term" value="F:ATP binding"/>
    <property type="evidence" value="ECO:0007669"/>
    <property type="project" value="UniProtKB-KW"/>
</dbReference>
<accession>A0A8X8Y5D1</accession>
<dbReference type="Pfam" id="PF00069">
    <property type="entry name" value="Pkinase"/>
    <property type="match status" value="1"/>
</dbReference>
<evidence type="ECO:0000259" key="22">
    <source>
        <dbReference type="PROSITE" id="PS50927"/>
    </source>
</evidence>
<evidence type="ECO:0000256" key="16">
    <source>
        <dbReference type="ARBA" id="ARBA00023170"/>
    </source>
</evidence>
<comment type="catalytic activity">
    <reaction evidence="19">
        <text>L-seryl-[protein] + ATP = O-phospho-L-seryl-[protein] + ADP + H(+)</text>
        <dbReference type="Rhea" id="RHEA:17989"/>
        <dbReference type="Rhea" id="RHEA-COMP:9863"/>
        <dbReference type="Rhea" id="RHEA-COMP:11604"/>
        <dbReference type="ChEBI" id="CHEBI:15378"/>
        <dbReference type="ChEBI" id="CHEBI:29999"/>
        <dbReference type="ChEBI" id="CHEBI:30616"/>
        <dbReference type="ChEBI" id="CHEBI:83421"/>
        <dbReference type="ChEBI" id="CHEBI:456216"/>
        <dbReference type="EC" id="2.7.11.1"/>
    </reaction>
</comment>
<proteinExistence type="predicted"/>
<dbReference type="EC" id="2.7.11.1" evidence="2"/>
<protein>
    <recommendedName>
        <fullName evidence="2">non-specific serine/threonine protein kinase</fullName>
        <ecNumber evidence="2">2.7.11.1</ecNumber>
    </recommendedName>
</protein>
<dbReference type="CDD" id="cd14066">
    <property type="entry name" value="STKc_IRAK"/>
    <property type="match status" value="1"/>
</dbReference>
<evidence type="ECO:0000256" key="5">
    <source>
        <dbReference type="ARBA" id="ARBA00022553"/>
    </source>
</evidence>
<keyword evidence="11" id="KW-0418">Kinase</keyword>
<dbReference type="InterPro" id="IPR011009">
    <property type="entry name" value="Kinase-like_dom_sf"/>
</dbReference>
<dbReference type="GO" id="GO:0004674">
    <property type="term" value="F:protein serine/threonine kinase activity"/>
    <property type="evidence" value="ECO:0007669"/>
    <property type="project" value="UniProtKB-KW"/>
</dbReference>
<keyword evidence="4" id="KW-0723">Serine/threonine-protein kinase</keyword>
<keyword evidence="13 20" id="KW-1133">Transmembrane helix</keyword>
<evidence type="ECO:0000256" key="12">
    <source>
        <dbReference type="ARBA" id="ARBA00022840"/>
    </source>
</evidence>
<feature type="domain" description="Protein kinase" evidence="21">
    <location>
        <begin position="629"/>
        <end position="915"/>
    </location>
</feature>
<comment type="catalytic activity">
    <reaction evidence="18">
        <text>L-threonyl-[protein] + ATP = O-phospho-L-threonyl-[protein] + ADP + H(+)</text>
        <dbReference type="Rhea" id="RHEA:46608"/>
        <dbReference type="Rhea" id="RHEA-COMP:11060"/>
        <dbReference type="Rhea" id="RHEA-COMP:11605"/>
        <dbReference type="ChEBI" id="CHEBI:15378"/>
        <dbReference type="ChEBI" id="CHEBI:30013"/>
        <dbReference type="ChEBI" id="CHEBI:30616"/>
        <dbReference type="ChEBI" id="CHEBI:61977"/>
        <dbReference type="ChEBI" id="CHEBI:456216"/>
        <dbReference type="EC" id="2.7.11.1"/>
    </reaction>
</comment>
<keyword evidence="12" id="KW-0067">ATP-binding</keyword>
<dbReference type="Pfam" id="PF08276">
    <property type="entry name" value="PAN_2"/>
    <property type="match status" value="1"/>
</dbReference>
<dbReference type="SMART" id="SM00220">
    <property type="entry name" value="S_TKc"/>
    <property type="match status" value="1"/>
</dbReference>
<dbReference type="PROSITE" id="PS50927">
    <property type="entry name" value="BULB_LECTIN"/>
    <property type="match status" value="1"/>
</dbReference>
<feature type="transmembrane region" description="Helical" evidence="20">
    <location>
        <begin position="576"/>
        <end position="599"/>
    </location>
</feature>
<evidence type="ECO:0000256" key="10">
    <source>
        <dbReference type="ARBA" id="ARBA00022741"/>
    </source>
</evidence>
<feature type="domain" description="Apple" evidence="23">
    <location>
        <begin position="471"/>
        <end position="554"/>
    </location>
</feature>
<dbReference type="Pfam" id="PF00954">
    <property type="entry name" value="S_locus_glycop"/>
    <property type="match status" value="1"/>
</dbReference>
<keyword evidence="14 20" id="KW-0472">Membrane</keyword>
<reference evidence="24" key="1">
    <citation type="submission" date="2018-01" db="EMBL/GenBank/DDBJ databases">
        <authorList>
            <person name="Mao J.F."/>
        </authorList>
    </citation>
    <scope>NUCLEOTIDE SEQUENCE</scope>
    <source>
        <strain evidence="24">Huo1</strain>
        <tissue evidence="24">Leaf</tissue>
    </source>
</reference>
<dbReference type="InterPro" id="IPR000858">
    <property type="entry name" value="S_locus_glycoprot_dom"/>
</dbReference>
<dbReference type="SUPFAM" id="SSF51110">
    <property type="entry name" value="alpha-D-mannose-specific plant lectins"/>
    <property type="match status" value="1"/>
</dbReference>
<dbReference type="SUPFAM" id="SSF56112">
    <property type="entry name" value="Protein kinase-like (PK-like)"/>
    <property type="match status" value="1"/>
</dbReference>
<dbReference type="PANTHER" id="PTHR27002">
    <property type="entry name" value="RECEPTOR-LIKE SERINE/THREONINE-PROTEIN KINASE SD1-8"/>
    <property type="match status" value="1"/>
</dbReference>
<dbReference type="GO" id="GO:0030246">
    <property type="term" value="F:carbohydrate binding"/>
    <property type="evidence" value="ECO:0007669"/>
    <property type="project" value="UniProtKB-KW"/>
</dbReference>
<evidence type="ECO:0000313" key="24">
    <source>
        <dbReference type="EMBL" id="KAG6424342.1"/>
    </source>
</evidence>
<dbReference type="Proteomes" id="UP000298416">
    <property type="component" value="Unassembled WGS sequence"/>
</dbReference>
<evidence type="ECO:0000256" key="2">
    <source>
        <dbReference type="ARBA" id="ARBA00012513"/>
    </source>
</evidence>
<dbReference type="FunFam" id="1.10.510.10:FF:000060">
    <property type="entry name" value="G-type lectin S-receptor-like serine/threonine-protein kinase"/>
    <property type="match status" value="1"/>
</dbReference>
<keyword evidence="7 20" id="KW-0812">Transmembrane</keyword>
<keyword evidence="16" id="KW-0675">Receptor</keyword>
<evidence type="ECO:0000256" key="18">
    <source>
        <dbReference type="ARBA" id="ARBA00047899"/>
    </source>
</evidence>
<dbReference type="FunFam" id="3.30.200.20:FF:000195">
    <property type="entry name" value="G-type lectin S-receptor-like serine/threonine-protein kinase"/>
    <property type="match status" value="1"/>
</dbReference>
<evidence type="ECO:0000256" key="13">
    <source>
        <dbReference type="ARBA" id="ARBA00022989"/>
    </source>
</evidence>
<keyword evidence="10" id="KW-0547">Nucleotide-binding</keyword>
<evidence type="ECO:0000313" key="25">
    <source>
        <dbReference type="Proteomes" id="UP000298416"/>
    </source>
</evidence>
<evidence type="ECO:0000256" key="11">
    <source>
        <dbReference type="ARBA" id="ARBA00022777"/>
    </source>
</evidence>
<dbReference type="InterPro" id="IPR036426">
    <property type="entry name" value="Bulb-type_lectin_dom_sf"/>
</dbReference>
<dbReference type="AlphaFoldDB" id="A0A8X8Y5D1"/>
<dbReference type="Gene3D" id="1.10.510.10">
    <property type="entry name" value="Transferase(Phosphotransferase) domain 1"/>
    <property type="match status" value="1"/>
</dbReference>
<evidence type="ECO:0000259" key="23">
    <source>
        <dbReference type="PROSITE" id="PS50948"/>
    </source>
</evidence>
<comment type="subcellular location">
    <subcellularLocation>
        <location evidence="1">Cell membrane</location>
        <topology evidence="1">Single-pass type I membrane protein</topology>
    </subcellularLocation>
</comment>
<dbReference type="Gene3D" id="2.90.10.10">
    <property type="entry name" value="Bulb-type lectin domain"/>
    <property type="match status" value="1"/>
</dbReference>
<dbReference type="InterPro" id="IPR001480">
    <property type="entry name" value="Bulb-type_lectin_dom"/>
</dbReference>
<keyword evidence="8" id="KW-0732">Signal</keyword>